<keyword evidence="1" id="KW-0812">Transmembrane</keyword>
<keyword evidence="1" id="KW-0472">Membrane</keyword>
<sequence>AVVAAAATRTAEPPVTGSHVALWHQALDAVRASPLRGSGFAAPDAAAPPSAALQVAAQQGLPGLALLTAAFAWALWALALSPRSTPVVLAAGAAVAALGAEALLTPILSVPGVTAAAGFLLGMAAARPLEPR</sequence>
<protein>
    <submittedName>
        <fullName evidence="2">O-antigen polymerase</fullName>
    </submittedName>
</protein>
<feature type="non-terminal residue" evidence="2">
    <location>
        <position position="1"/>
    </location>
</feature>
<name>A0ABW1FTZ8_9ACTN</name>
<evidence type="ECO:0000313" key="2">
    <source>
        <dbReference type="EMBL" id="MFC5905915.1"/>
    </source>
</evidence>
<dbReference type="Proteomes" id="UP001596174">
    <property type="component" value="Unassembled WGS sequence"/>
</dbReference>
<reference evidence="3" key="1">
    <citation type="journal article" date="2019" name="Int. J. Syst. Evol. Microbiol.">
        <title>The Global Catalogue of Microorganisms (GCM) 10K type strain sequencing project: providing services to taxonomists for standard genome sequencing and annotation.</title>
        <authorList>
            <consortium name="The Broad Institute Genomics Platform"/>
            <consortium name="The Broad Institute Genome Sequencing Center for Infectious Disease"/>
            <person name="Wu L."/>
            <person name="Ma J."/>
        </authorList>
    </citation>
    <scope>NUCLEOTIDE SEQUENCE [LARGE SCALE GENOMIC DNA]</scope>
    <source>
        <strain evidence="3">JCM 4816</strain>
    </source>
</reference>
<dbReference type="EMBL" id="JBHSQJ010000006">
    <property type="protein sequence ID" value="MFC5905915.1"/>
    <property type="molecule type" value="Genomic_DNA"/>
</dbReference>
<evidence type="ECO:0000313" key="3">
    <source>
        <dbReference type="Proteomes" id="UP001596174"/>
    </source>
</evidence>
<evidence type="ECO:0000256" key="1">
    <source>
        <dbReference type="SAM" id="Phobius"/>
    </source>
</evidence>
<organism evidence="2 3">
    <name type="scientific">Streptacidiphilus monticola</name>
    <dbReference type="NCBI Taxonomy" id="2161674"/>
    <lineage>
        <taxon>Bacteria</taxon>
        <taxon>Bacillati</taxon>
        <taxon>Actinomycetota</taxon>
        <taxon>Actinomycetes</taxon>
        <taxon>Kitasatosporales</taxon>
        <taxon>Streptomycetaceae</taxon>
        <taxon>Streptacidiphilus</taxon>
    </lineage>
</organism>
<gene>
    <name evidence="2" type="ORF">ACFP3V_01600</name>
</gene>
<accession>A0ABW1FTZ8</accession>
<keyword evidence="3" id="KW-1185">Reference proteome</keyword>
<proteinExistence type="predicted"/>
<feature type="transmembrane region" description="Helical" evidence="1">
    <location>
        <begin position="60"/>
        <end position="80"/>
    </location>
</feature>
<keyword evidence="1" id="KW-1133">Transmembrane helix</keyword>
<feature type="transmembrane region" description="Helical" evidence="1">
    <location>
        <begin position="110"/>
        <end position="129"/>
    </location>
</feature>
<comment type="caution">
    <text evidence="2">The sequence shown here is derived from an EMBL/GenBank/DDBJ whole genome shotgun (WGS) entry which is preliminary data.</text>
</comment>